<dbReference type="InterPro" id="IPR011664">
    <property type="entry name" value="Abi_system_AbiD/AbiF-like"/>
</dbReference>
<reference evidence="2" key="1">
    <citation type="submission" date="2018-03" db="EMBL/GenBank/DDBJ databases">
        <title>New taxa in the Lactobacillus gasseri group.</title>
        <authorList>
            <person name="Tanizawa Y."/>
            <person name="Tohno M."/>
            <person name="Endo A."/>
            <person name="Arita M."/>
        </authorList>
    </citation>
    <scope>NUCLEOTIDE SEQUENCE [LARGE SCALE GENOMIC DNA]</scope>
    <source>
        <strain evidence="2">DSM 24759</strain>
    </source>
</reference>
<dbReference type="RefSeq" id="WP_117118332.1">
    <property type="nucleotide sequence ID" value="NZ_BFBY01000006.1"/>
</dbReference>
<dbReference type="Pfam" id="PF07751">
    <property type="entry name" value="Abi_2"/>
    <property type="match status" value="1"/>
</dbReference>
<accession>A0A2Z6TTF8</accession>
<dbReference type="Proteomes" id="UP000257317">
    <property type="component" value="Unassembled WGS sequence"/>
</dbReference>
<evidence type="ECO:0008006" key="3">
    <source>
        <dbReference type="Google" id="ProtNLM"/>
    </source>
</evidence>
<comment type="caution">
    <text evidence="1">The sequence shown here is derived from an EMBL/GenBank/DDBJ whole genome shotgun (WGS) entry which is preliminary data.</text>
</comment>
<dbReference type="AlphaFoldDB" id="A0A2Z6TTF8"/>
<sequence length="326" mass="39084">MSDNNFNYTISIKKIEKIQAKLEDKGLIIDSQYNIVDVIGKLGYENVILKYSPFFYDSFQNYKIGTKLSDIVDLFFFDLDLRKEVFSIMQLFELRLKSAMIEIISSYISPNYNNYVKSGNFEEKYEYKNKKGEVLFKTTRKWLRKRLKQYRNKLNREPKVAEIIPKLYFHEIEDWYCLLREDLKYKVALYMKFGPGFEVFQSKINVEEATVFLLPMINLYRGYRNQAAHEGIIFNYYDPELRFPYTAYYNGQKLIPSDRQYHCGIGILLLLSYLLDPDFLFKRFDASLEILIRNYLMNHPDQKDIIKEMGLDRVHILTKDKKYIEF</sequence>
<evidence type="ECO:0000313" key="1">
    <source>
        <dbReference type="EMBL" id="GBG04999.1"/>
    </source>
</evidence>
<protein>
    <recommendedName>
        <fullName evidence="3">Abortive infection bacteriophage resistance protein</fullName>
    </recommendedName>
</protein>
<organism evidence="1 2">
    <name type="scientific">Lactobacillus rodentium</name>
    <dbReference type="NCBI Taxonomy" id="947835"/>
    <lineage>
        <taxon>Bacteria</taxon>
        <taxon>Bacillati</taxon>
        <taxon>Bacillota</taxon>
        <taxon>Bacilli</taxon>
        <taxon>Lactobacillales</taxon>
        <taxon>Lactobacillaceae</taxon>
        <taxon>Lactobacillus</taxon>
    </lineage>
</organism>
<keyword evidence="2" id="KW-1185">Reference proteome</keyword>
<evidence type="ECO:0000313" key="2">
    <source>
        <dbReference type="Proteomes" id="UP000257317"/>
    </source>
</evidence>
<gene>
    <name evidence="1" type="ORF">LrDSM24759_09130</name>
</gene>
<proteinExistence type="predicted"/>
<dbReference type="EMBL" id="BFBY01000006">
    <property type="protein sequence ID" value="GBG04999.1"/>
    <property type="molecule type" value="Genomic_DNA"/>
</dbReference>
<name>A0A2Z6TTF8_9LACO</name>